<feature type="domain" description="Protein kinase" evidence="10">
    <location>
        <begin position="1"/>
        <end position="204"/>
    </location>
</feature>
<evidence type="ECO:0000256" key="2">
    <source>
        <dbReference type="ARBA" id="ARBA00012513"/>
    </source>
</evidence>
<dbReference type="GeneTree" id="ENSGT00940000153394"/>
<dbReference type="AlphaFoldDB" id="A0A4W6FGF7"/>
<dbReference type="GO" id="GO:0005524">
    <property type="term" value="F:ATP binding"/>
    <property type="evidence" value="ECO:0007669"/>
    <property type="project" value="UniProtKB-KW"/>
</dbReference>
<dbReference type="InParanoid" id="A0A4W6FGF7"/>
<dbReference type="InterPro" id="IPR051138">
    <property type="entry name" value="PIM_Ser/Thr_kinase"/>
</dbReference>
<evidence type="ECO:0000256" key="4">
    <source>
        <dbReference type="ARBA" id="ARBA00022679"/>
    </source>
</evidence>
<accession>A0A4W6FGF7</accession>
<dbReference type="GO" id="GO:0043066">
    <property type="term" value="P:negative regulation of apoptotic process"/>
    <property type="evidence" value="ECO:0007669"/>
    <property type="project" value="InterPro"/>
</dbReference>
<evidence type="ECO:0000313" key="12">
    <source>
        <dbReference type="Proteomes" id="UP000314980"/>
    </source>
</evidence>
<dbReference type="PANTHER" id="PTHR22984">
    <property type="entry name" value="SERINE/THREONINE-PROTEIN KINASE PIM"/>
    <property type="match status" value="1"/>
</dbReference>
<keyword evidence="7" id="KW-0067">ATP-binding</keyword>
<comment type="similarity">
    <text evidence="1">Belongs to the protein kinase superfamily. CAMK Ser/Thr protein kinase family. PIM subfamily.</text>
</comment>
<dbReference type="PANTHER" id="PTHR22984:SF31">
    <property type="entry name" value="SERINE_THREONINE-PROTEIN KINASE"/>
    <property type="match status" value="1"/>
</dbReference>
<dbReference type="Pfam" id="PF00069">
    <property type="entry name" value="Pkinase"/>
    <property type="match status" value="1"/>
</dbReference>
<evidence type="ECO:0000256" key="7">
    <source>
        <dbReference type="ARBA" id="ARBA00022840"/>
    </source>
</evidence>
<organism evidence="11 12">
    <name type="scientific">Lates calcarifer</name>
    <name type="common">Barramundi</name>
    <name type="synonym">Holocentrus calcarifer</name>
    <dbReference type="NCBI Taxonomy" id="8187"/>
    <lineage>
        <taxon>Eukaryota</taxon>
        <taxon>Metazoa</taxon>
        <taxon>Chordata</taxon>
        <taxon>Craniata</taxon>
        <taxon>Vertebrata</taxon>
        <taxon>Euteleostomi</taxon>
        <taxon>Actinopterygii</taxon>
        <taxon>Neopterygii</taxon>
        <taxon>Teleostei</taxon>
        <taxon>Neoteleostei</taxon>
        <taxon>Acanthomorphata</taxon>
        <taxon>Carangaria</taxon>
        <taxon>Carangaria incertae sedis</taxon>
        <taxon>Centropomidae</taxon>
        <taxon>Lates</taxon>
    </lineage>
</organism>
<dbReference type="Gene3D" id="1.10.510.10">
    <property type="entry name" value="Transferase(Phosphotransferase) domain 1"/>
    <property type="match status" value="1"/>
</dbReference>
<dbReference type="GO" id="GO:0007346">
    <property type="term" value="P:regulation of mitotic cell cycle"/>
    <property type="evidence" value="ECO:0007669"/>
    <property type="project" value="TreeGrafter"/>
</dbReference>
<keyword evidence="4" id="KW-0808">Transferase</keyword>
<dbReference type="InterPro" id="IPR011009">
    <property type="entry name" value="Kinase-like_dom_sf"/>
</dbReference>
<reference evidence="11" key="2">
    <citation type="submission" date="2025-08" db="UniProtKB">
        <authorList>
            <consortium name="Ensembl"/>
        </authorList>
    </citation>
    <scope>IDENTIFICATION</scope>
</reference>
<evidence type="ECO:0000259" key="10">
    <source>
        <dbReference type="PROSITE" id="PS50011"/>
    </source>
</evidence>
<reference evidence="12" key="1">
    <citation type="submission" date="2015-09" db="EMBL/GenBank/DDBJ databases">
        <authorList>
            <person name="Sai Rama Sridatta P."/>
        </authorList>
    </citation>
    <scope>NUCLEOTIDE SEQUENCE [LARGE SCALE GENOMIC DNA]</scope>
</reference>
<keyword evidence="3" id="KW-0723">Serine/threonine-protein kinase</keyword>
<evidence type="ECO:0000256" key="9">
    <source>
        <dbReference type="ARBA" id="ARBA00048679"/>
    </source>
</evidence>
<comment type="catalytic activity">
    <reaction evidence="8">
        <text>L-threonyl-[protein] + ATP = O-phospho-L-threonyl-[protein] + ADP + H(+)</text>
        <dbReference type="Rhea" id="RHEA:46608"/>
        <dbReference type="Rhea" id="RHEA-COMP:11060"/>
        <dbReference type="Rhea" id="RHEA-COMP:11605"/>
        <dbReference type="ChEBI" id="CHEBI:15378"/>
        <dbReference type="ChEBI" id="CHEBI:30013"/>
        <dbReference type="ChEBI" id="CHEBI:30616"/>
        <dbReference type="ChEBI" id="CHEBI:61977"/>
        <dbReference type="ChEBI" id="CHEBI:456216"/>
        <dbReference type="EC" id="2.7.11.1"/>
    </reaction>
</comment>
<dbReference type="PROSITE" id="PS50011">
    <property type="entry name" value="PROTEIN_KINASE_DOM"/>
    <property type="match status" value="1"/>
</dbReference>
<comment type="catalytic activity">
    <reaction evidence="9">
        <text>L-seryl-[protein] + ATP = O-phospho-L-seryl-[protein] + ADP + H(+)</text>
        <dbReference type="Rhea" id="RHEA:17989"/>
        <dbReference type="Rhea" id="RHEA-COMP:9863"/>
        <dbReference type="Rhea" id="RHEA-COMP:11604"/>
        <dbReference type="ChEBI" id="CHEBI:15378"/>
        <dbReference type="ChEBI" id="CHEBI:29999"/>
        <dbReference type="ChEBI" id="CHEBI:30616"/>
        <dbReference type="ChEBI" id="CHEBI:83421"/>
        <dbReference type="ChEBI" id="CHEBI:456216"/>
        <dbReference type="EC" id="2.7.11.1"/>
    </reaction>
</comment>
<evidence type="ECO:0000256" key="6">
    <source>
        <dbReference type="ARBA" id="ARBA00022777"/>
    </source>
</evidence>
<dbReference type="Proteomes" id="UP000314980">
    <property type="component" value="Unassembled WGS sequence"/>
</dbReference>
<evidence type="ECO:0000313" key="11">
    <source>
        <dbReference type="Ensembl" id="ENSLCAP00010049692.1"/>
    </source>
</evidence>
<keyword evidence="6" id="KW-0418">Kinase</keyword>
<evidence type="ECO:0000256" key="8">
    <source>
        <dbReference type="ARBA" id="ARBA00047899"/>
    </source>
</evidence>
<keyword evidence="5" id="KW-0547">Nucleotide-binding</keyword>
<protein>
    <recommendedName>
        <fullName evidence="2">non-specific serine/threonine protein kinase</fullName>
        <ecNumber evidence="2">2.7.11.1</ecNumber>
    </recommendedName>
</protein>
<dbReference type="GO" id="GO:0005737">
    <property type="term" value="C:cytoplasm"/>
    <property type="evidence" value="ECO:0007669"/>
    <property type="project" value="TreeGrafter"/>
</dbReference>
<dbReference type="SUPFAM" id="SSF56112">
    <property type="entry name" value="Protein kinase-like (PK-like)"/>
    <property type="match status" value="1"/>
</dbReference>
<proteinExistence type="inferred from homology"/>
<name>A0A4W6FGF7_LATCA</name>
<evidence type="ECO:0000256" key="3">
    <source>
        <dbReference type="ARBA" id="ARBA00022527"/>
    </source>
</evidence>
<dbReference type="GO" id="GO:0004674">
    <property type="term" value="F:protein serine/threonine kinase activity"/>
    <property type="evidence" value="ECO:0007669"/>
    <property type="project" value="UniProtKB-KW"/>
</dbReference>
<sequence>MVFPLLPVKGKCKGGFGTIYSGVRLAEGCQVIRFASGIHGFRITMRTNYKTNNNNKSTLHALTQNRRTDEQHLCSAQEVFSKNTSCYSSDLHPLLTGSTVTLHTHSKMLYISDSPYCTPMYSPPEWFQFHRYHGHSATVCSLGLLLYDMVCGNIPFKKVEDIHRGQIDFRCKISTECQQLIGWCLSQQPSHRPTLEQILLHPWVTGSNSQQKDNIIFHAITAASSSSSSSSNQQSP</sequence>
<dbReference type="InterPro" id="IPR000719">
    <property type="entry name" value="Prot_kinase_dom"/>
</dbReference>
<dbReference type="EC" id="2.7.11.1" evidence="2"/>
<evidence type="ECO:0000256" key="5">
    <source>
        <dbReference type="ARBA" id="ARBA00022741"/>
    </source>
</evidence>
<evidence type="ECO:0000256" key="1">
    <source>
        <dbReference type="ARBA" id="ARBA00005505"/>
    </source>
</evidence>
<dbReference type="Ensembl" id="ENSLCAT00010050940.1">
    <property type="protein sequence ID" value="ENSLCAP00010049692.1"/>
    <property type="gene ID" value="ENSLCAG00010023131.1"/>
</dbReference>
<reference evidence="11" key="3">
    <citation type="submission" date="2025-09" db="UniProtKB">
        <authorList>
            <consortium name="Ensembl"/>
        </authorList>
    </citation>
    <scope>IDENTIFICATION</scope>
</reference>
<dbReference type="SMART" id="SM00220">
    <property type="entry name" value="S_TKc"/>
    <property type="match status" value="1"/>
</dbReference>
<keyword evidence="12" id="KW-1185">Reference proteome</keyword>